<comment type="caution">
    <text evidence="2">The sequence shown here is derived from an EMBL/GenBank/DDBJ whole genome shotgun (WGS) entry which is preliminary data.</text>
</comment>
<dbReference type="Pfam" id="PF18480">
    <property type="entry name" value="DUF5615"/>
    <property type="match status" value="1"/>
</dbReference>
<sequence>MSDPVCFYLDEHIPSAVAEGLCNRGVEVVMLSEAEMLGARDEEHLDFARRKGYVVVSHDDDFLRLMAEGHSHSGLVYVPRERSIGEMIRGLRRLADVFVGEGTTGRVEFL</sequence>
<proteinExistence type="predicted"/>
<gene>
    <name evidence="2" type="ORF">GGP99_003334</name>
</gene>
<evidence type="ECO:0000259" key="1">
    <source>
        <dbReference type="Pfam" id="PF18480"/>
    </source>
</evidence>
<dbReference type="EMBL" id="JANTZM010000024">
    <property type="protein sequence ID" value="MCS4159343.1"/>
    <property type="molecule type" value="Genomic_DNA"/>
</dbReference>
<dbReference type="AlphaFoldDB" id="A0AAW5PBL5"/>
<name>A0AAW5PBL5_9BACT</name>
<reference evidence="2" key="1">
    <citation type="submission" date="2022-08" db="EMBL/GenBank/DDBJ databases">
        <title>Genomic Encyclopedia of Type Strains, Phase V (KMG-V): Genome sequencing to study the core and pangenomes of soil and plant-associated prokaryotes.</title>
        <authorList>
            <person name="Whitman W."/>
        </authorList>
    </citation>
    <scope>NUCLEOTIDE SEQUENCE</scope>
    <source>
        <strain evidence="2">SP3002</strain>
    </source>
</reference>
<dbReference type="RefSeq" id="WP_259258551.1">
    <property type="nucleotide sequence ID" value="NZ_JANTZM010000024.1"/>
</dbReference>
<organism evidence="2 3">
    <name type="scientific">Salinibacter ruber</name>
    <dbReference type="NCBI Taxonomy" id="146919"/>
    <lineage>
        <taxon>Bacteria</taxon>
        <taxon>Pseudomonadati</taxon>
        <taxon>Rhodothermota</taxon>
        <taxon>Rhodothermia</taxon>
        <taxon>Rhodothermales</taxon>
        <taxon>Salinibacteraceae</taxon>
        <taxon>Salinibacter</taxon>
    </lineage>
</organism>
<evidence type="ECO:0000313" key="2">
    <source>
        <dbReference type="EMBL" id="MCS4159343.1"/>
    </source>
</evidence>
<feature type="domain" description="DUF5615" evidence="1">
    <location>
        <begin position="7"/>
        <end position="95"/>
    </location>
</feature>
<accession>A0AAW5PBL5</accession>
<protein>
    <recommendedName>
        <fullName evidence="1">DUF5615 domain-containing protein</fullName>
    </recommendedName>
</protein>
<dbReference type="InterPro" id="IPR041049">
    <property type="entry name" value="DUF5615"/>
</dbReference>
<dbReference type="Proteomes" id="UP001155110">
    <property type="component" value="Unassembled WGS sequence"/>
</dbReference>
<evidence type="ECO:0000313" key="3">
    <source>
        <dbReference type="Proteomes" id="UP001155110"/>
    </source>
</evidence>